<dbReference type="EMBL" id="JAKNJB010000044">
    <property type="protein sequence ID" value="MCG4528783.1"/>
    <property type="molecule type" value="Genomic_DNA"/>
</dbReference>
<reference evidence="2 3" key="1">
    <citation type="submission" date="2022-01" db="EMBL/GenBank/DDBJ databases">
        <title>Collection of gut derived symbiotic bacterial strains cultured from healthy donors.</title>
        <authorList>
            <person name="Lin H."/>
            <person name="Kohout C."/>
            <person name="Waligurski E."/>
            <person name="Pamer E.G."/>
        </authorList>
    </citation>
    <scope>NUCLEOTIDE SEQUENCE [LARGE SCALE GENOMIC DNA]</scope>
    <source>
        <strain evidence="2 3">DFI.3.7</strain>
    </source>
</reference>
<accession>A0ABS9MD93</accession>
<sequence length="121" mass="13818">MKLIESGQEVEFIDIDRERVPCSLLIKLIDRTYRMTFRYNEVGDFFTVDLETVSGGSSAPLVYGEVLRCGKPLFEAFNDERYPLPVLCPLCLTGDEIEEITYDNFGTQVRLYLFDRTGGDA</sequence>
<feature type="domain" description="Cyanophage baseplate Pam3 plug gp18" evidence="1">
    <location>
        <begin position="13"/>
        <end position="115"/>
    </location>
</feature>
<name>A0ABS9MD93_9FIRM</name>
<evidence type="ECO:0000259" key="1">
    <source>
        <dbReference type="Pfam" id="PF22479"/>
    </source>
</evidence>
<evidence type="ECO:0000313" key="2">
    <source>
        <dbReference type="EMBL" id="MCG4528783.1"/>
    </source>
</evidence>
<dbReference type="InterPro" id="IPR054252">
    <property type="entry name" value="Pam3_gp18"/>
</dbReference>
<gene>
    <name evidence="2" type="ORF">L0P79_17205</name>
</gene>
<comment type="caution">
    <text evidence="2">The sequence shown here is derived from an EMBL/GenBank/DDBJ whole genome shotgun (WGS) entry which is preliminary data.</text>
</comment>
<keyword evidence="3" id="KW-1185">Reference proteome</keyword>
<evidence type="ECO:0000313" key="3">
    <source>
        <dbReference type="Proteomes" id="UP001200313"/>
    </source>
</evidence>
<organism evidence="2 3">
    <name type="scientific">Intestinimonas massiliensis</name>
    <name type="common">ex Afouda et al. 2020</name>
    <dbReference type="NCBI Taxonomy" id="1673721"/>
    <lineage>
        <taxon>Bacteria</taxon>
        <taxon>Bacillati</taxon>
        <taxon>Bacillota</taxon>
        <taxon>Clostridia</taxon>
        <taxon>Eubacteriales</taxon>
        <taxon>Intestinimonas</taxon>
    </lineage>
</organism>
<dbReference type="RefSeq" id="WP_238075042.1">
    <property type="nucleotide sequence ID" value="NZ_JAKNJB010000044.1"/>
</dbReference>
<proteinExistence type="predicted"/>
<dbReference type="Proteomes" id="UP001200313">
    <property type="component" value="Unassembled WGS sequence"/>
</dbReference>
<dbReference type="Pfam" id="PF22479">
    <property type="entry name" value="Pam3_gp18"/>
    <property type="match status" value="1"/>
</dbReference>
<protein>
    <recommendedName>
        <fullName evidence="1">Cyanophage baseplate Pam3 plug gp18 domain-containing protein</fullName>
    </recommendedName>
</protein>